<comment type="caution">
    <text evidence="1">The sequence shown here is derived from an EMBL/GenBank/DDBJ whole genome shotgun (WGS) entry which is preliminary data.</text>
</comment>
<dbReference type="Proteomes" id="UP000618926">
    <property type="component" value="Unassembled WGS sequence"/>
</dbReference>
<dbReference type="Gene3D" id="3.10.450.50">
    <property type="match status" value="1"/>
</dbReference>
<organism evidence="1 2">
    <name type="scientific">Geobacter anodireducens</name>
    <dbReference type="NCBI Taxonomy" id="1340425"/>
    <lineage>
        <taxon>Bacteria</taxon>
        <taxon>Pseudomonadati</taxon>
        <taxon>Thermodesulfobacteriota</taxon>
        <taxon>Desulfuromonadia</taxon>
        <taxon>Geobacterales</taxon>
        <taxon>Geobacteraceae</taxon>
        <taxon>Geobacter</taxon>
    </lineage>
</organism>
<reference evidence="1 2" key="1">
    <citation type="submission" date="2020-10" db="EMBL/GenBank/DDBJ databases">
        <title>Investigation of anaerobic biodegradation of phenanthrene by a sulfate-dependent Geobacter anodireducens strain PheS2.</title>
        <authorList>
            <person name="Zhang Z."/>
        </authorList>
    </citation>
    <scope>NUCLEOTIDE SEQUENCE [LARGE SCALE GENOMIC DNA]</scope>
    <source>
        <strain evidence="1 2">PheS2</strain>
    </source>
</reference>
<gene>
    <name evidence="1" type="ORF">IIE05_16060</name>
</gene>
<sequence>MSNKIGRNDPCWCGSGIKYKKCHLGRHEQEPIKRYEAAKELRQAFSRETCSAPSAKTHVCSKKIARAHTVPRSSSLQTIARDGHVYGFIPSFENLDRNQGRLVPELIGINRASTFTGFCTVHDDAIFAPIEKTDFVGTAEQCFLLAYRAQAREYYTKHGMASLSGLRRQIDKGRPLNQQLEIQSFVNALEIGANAGVRDSKIYKMKFDEILCSSDFRDVRAYIIALQGPPPVMGSGGFFPEEDFQGVKLQDVAMHKGTPDVVTVSSFASGGHGYVVLSWLQQCDGSCLPFVRSLHNIPDEDLAPAILRLLFQHIENVFMMPDWWEELPDATRRSLIDRMACAVDLFTDRRDGAMLTKDGLQCEPWGVMGRRFVGC</sequence>
<dbReference type="InterPro" id="IPR004027">
    <property type="entry name" value="SEC_C_motif"/>
</dbReference>
<accession>A0ABR9NYY5</accession>
<evidence type="ECO:0000313" key="2">
    <source>
        <dbReference type="Proteomes" id="UP000618926"/>
    </source>
</evidence>
<dbReference type="SUPFAM" id="SSF103642">
    <property type="entry name" value="Sec-C motif"/>
    <property type="match status" value="1"/>
</dbReference>
<name>A0ABR9NYY5_9BACT</name>
<keyword evidence="2" id="KW-1185">Reference proteome</keyword>
<evidence type="ECO:0000313" key="1">
    <source>
        <dbReference type="EMBL" id="MBE2889477.1"/>
    </source>
</evidence>
<proteinExistence type="predicted"/>
<dbReference type="RefSeq" id="WP_192905943.1">
    <property type="nucleotide sequence ID" value="NZ_JADBFD010000028.1"/>
</dbReference>
<protein>
    <submittedName>
        <fullName evidence="1">SEC-C domain-containing protein</fullName>
    </submittedName>
</protein>
<dbReference type="EMBL" id="JADBFD010000028">
    <property type="protein sequence ID" value="MBE2889477.1"/>
    <property type="molecule type" value="Genomic_DNA"/>
</dbReference>
<dbReference type="Pfam" id="PF02810">
    <property type="entry name" value="SEC-C"/>
    <property type="match status" value="1"/>
</dbReference>